<dbReference type="RefSeq" id="XP_006682017.1">
    <property type="nucleotide sequence ID" value="XM_006681954.1"/>
</dbReference>
<protein>
    <submittedName>
        <fullName evidence="1">Expressed protein</fullName>
    </submittedName>
</protein>
<dbReference type="InParanoid" id="F4PBK4"/>
<reference evidence="1 2" key="1">
    <citation type="submission" date="2009-12" db="EMBL/GenBank/DDBJ databases">
        <title>The draft genome of Batrachochytrium dendrobatidis.</title>
        <authorList>
            <consortium name="US DOE Joint Genome Institute (JGI-PGF)"/>
            <person name="Kuo A."/>
            <person name="Salamov A."/>
            <person name="Schmutz J."/>
            <person name="Lucas S."/>
            <person name="Pitluck S."/>
            <person name="Rosenblum E."/>
            <person name="Stajich J."/>
            <person name="Eisen M."/>
            <person name="Grigoriev I.V."/>
        </authorList>
    </citation>
    <scope>NUCLEOTIDE SEQUENCE [LARGE SCALE GENOMIC DNA]</scope>
    <source>
        <strain evidence="2">JAM81 / FGSC 10211</strain>
    </source>
</reference>
<dbReference type="AlphaFoldDB" id="F4PBK4"/>
<dbReference type="HOGENOM" id="CLU_2903828_0_0_1"/>
<evidence type="ECO:0000313" key="1">
    <source>
        <dbReference type="EMBL" id="EGF77339.1"/>
    </source>
</evidence>
<name>F4PBK4_BATDJ</name>
<organism evidence="1 2">
    <name type="scientific">Batrachochytrium dendrobatidis (strain JAM81 / FGSC 10211)</name>
    <name type="common">Frog chytrid fungus</name>
    <dbReference type="NCBI Taxonomy" id="684364"/>
    <lineage>
        <taxon>Eukaryota</taxon>
        <taxon>Fungi</taxon>
        <taxon>Fungi incertae sedis</taxon>
        <taxon>Chytridiomycota</taxon>
        <taxon>Chytridiomycota incertae sedis</taxon>
        <taxon>Chytridiomycetes</taxon>
        <taxon>Rhizophydiales</taxon>
        <taxon>Rhizophydiales incertae sedis</taxon>
        <taxon>Batrachochytrium</taxon>
    </lineage>
</organism>
<dbReference type="Proteomes" id="UP000007241">
    <property type="component" value="Unassembled WGS sequence"/>
</dbReference>
<dbReference type="GeneID" id="18241411"/>
<evidence type="ECO:0000313" key="2">
    <source>
        <dbReference type="Proteomes" id="UP000007241"/>
    </source>
</evidence>
<keyword evidence="2" id="KW-1185">Reference proteome</keyword>
<proteinExistence type="predicted"/>
<dbReference type="EMBL" id="GL882892">
    <property type="protein sequence ID" value="EGF77339.1"/>
    <property type="molecule type" value="Genomic_DNA"/>
</dbReference>
<gene>
    <name evidence="1" type="ORF">BATDEDRAFT_37437</name>
</gene>
<sequence>MLTICIGRSTTVCKIQNIWYPNQNPDSLTSCSRLRGCKSSFSGSFLIKPSVLVSMLAPLESS</sequence>
<accession>F4PBK4</accession>